<dbReference type="eggNOG" id="COG1672">
    <property type="taxonomic scope" value="Bacteria"/>
</dbReference>
<dbReference type="OrthoDB" id="9776605at2"/>
<sequence>MLQKNIFAHIPYTLTAKDLKEKDYHILIQFILSVLSGNAQSETITNTGRIDLILETKNIIYIFEFKVNQSVQIALQQIKDKKYYHKFLDKNKKIVLVGLNFNNLDSNLEFISEEIH</sequence>
<dbReference type="PANTHER" id="PTHR34825">
    <property type="entry name" value="CONSERVED PROTEIN, WITH A WEAK D-GALACTARATE DEHYDRATASE/ALTRONATE HYDROLASE DOMAIN"/>
    <property type="match status" value="1"/>
</dbReference>
<dbReference type="InterPro" id="IPR012547">
    <property type="entry name" value="PDDEXK_9"/>
</dbReference>
<dbReference type="STRING" id="673862.BABL1_gene_850"/>
<protein>
    <submittedName>
        <fullName evidence="1">PD-(D/E)XK nuclease superfamily enzyme</fullName>
    </submittedName>
</protein>
<dbReference type="EMBL" id="HG793133">
    <property type="protein sequence ID" value="CDK30156.1"/>
    <property type="molecule type" value="Genomic_DNA"/>
</dbReference>
<name>V6DHZ8_9BACT</name>
<dbReference type="AlphaFoldDB" id="V6DHZ8"/>
<accession>V6DHZ8</accession>
<keyword evidence="2" id="KW-1185">Reference proteome</keyword>
<gene>
    <name evidence="1" type="ORF">BABL1_gene_850</name>
</gene>
<proteinExistence type="predicted"/>
<dbReference type="Pfam" id="PF08011">
    <property type="entry name" value="PDDEXK_9"/>
    <property type="match status" value="1"/>
</dbReference>
<organism evidence="1 2">
    <name type="scientific">Candidatus Babela massiliensis</name>
    <dbReference type="NCBI Taxonomy" id="673862"/>
    <lineage>
        <taxon>Bacteria</taxon>
        <taxon>Candidatus Babelota</taxon>
        <taxon>Candidatus Babeliae</taxon>
        <taxon>Candidatus Babeliales</taxon>
        <taxon>Candidatus Babeliaceae</taxon>
        <taxon>Candidatus Babela</taxon>
    </lineage>
</organism>
<dbReference type="Proteomes" id="UP000018769">
    <property type="component" value="Chromosome I"/>
</dbReference>
<reference evidence="1 2" key="1">
    <citation type="journal article" date="2015" name="Biol. Direct">
        <title>Babela massiliensis, a representative of a widespread bacterial phylum with unusual adaptations to parasitism in amoebae.</title>
        <authorList>
            <person name="Pagnier I."/>
            <person name="Yutin N."/>
            <person name="Croce O."/>
            <person name="Makarova K.S."/>
            <person name="Wolf Y.I."/>
            <person name="Benamar S."/>
            <person name="Raoult D."/>
            <person name="Koonin E.V."/>
            <person name="La Scola B."/>
        </authorList>
    </citation>
    <scope>NUCLEOTIDE SEQUENCE [LARGE SCALE GENOMIC DNA]</scope>
    <source>
        <strain evidence="2">BABL1</strain>
    </source>
</reference>
<dbReference type="KEGG" id="dpb:BABL1_gene_850"/>
<dbReference type="HOGENOM" id="CLU_2092309_0_0_7"/>
<dbReference type="PANTHER" id="PTHR34825:SF1">
    <property type="entry name" value="AAA-ATPASE-LIKE DOMAIN-CONTAINING PROTEIN"/>
    <property type="match status" value="1"/>
</dbReference>
<evidence type="ECO:0000313" key="2">
    <source>
        <dbReference type="Proteomes" id="UP000018769"/>
    </source>
</evidence>
<evidence type="ECO:0000313" key="1">
    <source>
        <dbReference type="EMBL" id="CDK30156.1"/>
    </source>
</evidence>
<dbReference type="RefSeq" id="WP_023790955.1">
    <property type="nucleotide sequence ID" value="NC_023003.1"/>
</dbReference>